<dbReference type="EMBL" id="CP126980">
    <property type="protein sequence ID" value="WIM99004.1"/>
    <property type="molecule type" value="Genomic_DNA"/>
</dbReference>
<feature type="transmembrane region" description="Helical" evidence="1">
    <location>
        <begin position="118"/>
        <end position="142"/>
    </location>
</feature>
<feature type="transmembrane region" description="Helical" evidence="1">
    <location>
        <begin position="184"/>
        <end position="202"/>
    </location>
</feature>
<feature type="transmembrane region" description="Helical" evidence="1">
    <location>
        <begin position="20"/>
        <end position="42"/>
    </location>
</feature>
<keyword evidence="1" id="KW-0472">Membrane</keyword>
<organism evidence="2 3">
    <name type="scientific">Actinoplanes oblitus</name>
    <dbReference type="NCBI Taxonomy" id="3040509"/>
    <lineage>
        <taxon>Bacteria</taxon>
        <taxon>Bacillati</taxon>
        <taxon>Actinomycetota</taxon>
        <taxon>Actinomycetes</taxon>
        <taxon>Micromonosporales</taxon>
        <taxon>Micromonosporaceae</taxon>
        <taxon>Actinoplanes</taxon>
    </lineage>
</organism>
<dbReference type="RefSeq" id="WP_284920443.1">
    <property type="nucleotide sequence ID" value="NZ_CP126980.1"/>
</dbReference>
<feature type="transmembrane region" description="Helical" evidence="1">
    <location>
        <begin position="149"/>
        <end position="172"/>
    </location>
</feature>
<name>A0ABY8WMB9_9ACTN</name>
<reference evidence="2 3" key="1">
    <citation type="submission" date="2023-06" db="EMBL/GenBank/DDBJ databases">
        <authorList>
            <person name="Yushchuk O."/>
            <person name="Binda E."/>
            <person name="Ruckert-Reed C."/>
            <person name="Fedorenko V."/>
            <person name="Kalinowski J."/>
            <person name="Marinelli F."/>
        </authorList>
    </citation>
    <scope>NUCLEOTIDE SEQUENCE [LARGE SCALE GENOMIC DNA]</scope>
    <source>
        <strain evidence="2 3">NRRL 3884</strain>
    </source>
</reference>
<evidence type="ECO:0000256" key="1">
    <source>
        <dbReference type="SAM" id="Phobius"/>
    </source>
</evidence>
<feature type="transmembrane region" description="Helical" evidence="1">
    <location>
        <begin position="88"/>
        <end position="112"/>
    </location>
</feature>
<keyword evidence="1" id="KW-1133">Transmembrane helix</keyword>
<evidence type="ECO:0000313" key="2">
    <source>
        <dbReference type="EMBL" id="WIM99004.1"/>
    </source>
</evidence>
<feature type="transmembrane region" description="Helical" evidence="1">
    <location>
        <begin position="48"/>
        <end position="67"/>
    </location>
</feature>
<evidence type="ECO:0000313" key="3">
    <source>
        <dbReference type="Proteomes" id="UP001240150"/>
    </source>
</evidence>
<evidence type="ECO:0008006" key="4">
    <source>
        <dbReference type="Google" id="ProtNLM"/>
    </source>
</evidence>
<gene>
    <name evidence="2" type="ORF">ACTOB_002632</name>
</gene>
<proteinExistence type="predicted"/>
<dbReference type="Proteomes" id="UP001240150">
    <property type="component" value="Chromosome"/>
</dbReference>
<protein>
    <recommendedName>
        <fullName evidence="4">ABC transporter</fullName>
    </recommendedName>
</protein>
<accession>A0ABY8WMB9</accession>
<keyword evidence="1" id="KW-0812">Transmembrane</keyword>
<keyword evidence="3" id="KW-1185">Reference proteome</keyword>
<sequence length="209" mass="20541">MSVRVLALLLRPAARATPWVAFLAAAGVGLAIVAVPAVLSVTLSPADLVGLLRAAAVCGALGVAFLLDDPAAATIATVPTPRPVRYAARAGVALPPLAAWWALTLAVTVAGAEHGTAAGLPLGGVTVEAAALGAAAFAVAAVRPRGGVVAAPAVLALVAAASQFPPALAFYVPPGDDRWAAAHGRWGVLLALAVAGAVSAVMEPARRRA</sequence>